<dbReference type="Gene3D" id="1.20.1280.50">
    <property type="match status" value="1"/>
</dbReference>
<accession>A0A8T0PL71</accession>
<name>A0A8T0PL71_PANVG</name>
<evidence type="ECO:0000313" key="1">
    <source>
        <dbReference type="EMBL" id="KAG2562370.1"/>
    </source>
</evidence>
<protein>
    <recommendedName>
        <fullName evidence="3">F-box domain-containing protein</fullName>
    </recommendedName>
</protein>
<reference evidence="1" key="1">
    <citation type="submission" date="2020-05" db="EMBL/GenBank/DDBJ databases">
        <title>WGS assembly of Panicum virgatum.</title>
        <authorList>
            <person name="Lovell J.T."/>
            <person name="Jenkins J."/>
            <person name="Shu S."/>
            <person name="Juenger T.E."/>
            <person name="Schmutz J."/>
        </authorList>
    </citation>
    <scope>NUCLEOTIDE SEQUENCE</scope>
    <source>
        <strain evidence="1">AP13</strain>
    </source>
</reference>
<comment type="caution">
    <text evidence="1">The sequence shown here is derived from an EMBL/GenBank/DDBJ whole genome shotgun (WGS) entry which is preliminary data.</text>
</comment>
<evidence type="ECO:0000313" key="2">
    <source>
        <dbReference type="Proteomes" id="UP000823388"/>
    </source>
</evidence>
<dbReference type="SUPFAM" id="SSF81383">
    <property type="entry name" value="F-box domain"/>
    <property type="match status" value="1"/>
</dbReference>
<sequence length="95" mass="10221">MPPSRARALPHLRCRKPSPPPLTVVVMTPPLLASVVEAVGGEDRIAGLPEELLALIFGMLGSGNCKHCSFVCCRWLAIKAASRLRLVLDARVPLL</sequence>
<gene>
    <name evidence="1" type="ORF">PVAP13_8KG260201</name>
</gene>
<dbReference type="AlphaFoldDB" id="A0A8T0PL71"/>
<proteinExistence type="predicted"/>
<dbReference type="InterPro" id="IPR036047">
    <property type="entry name" value="F-box-like_dom_sf"/>
</dbReference>
<dbReference type="EMBL" id="CM029051">
    <property type="protein sequence ID" value="KAG2562370.1"/>
    <property type="molecule type" value="Genomic_DNA"/>
</dbReference>
<dbReference type="Proteomes" id="UP000823388">
    <property type="component" value="Chromosome 8K"/>
</dbReference>
<organism evidence="1 2">
    <name type="scientific">Panicum virgatum</name>
    <name type="common">Blackwell switchgrass</name>
    <dbReference type="NCBI Taxonomy" id="38727"/>
    <lineage>
        <taxon>Eukaryota</taxon>
        <taxon>Viridiplantae</taxon>
        <taxon>Streptophyta</taxon>
        <taxon>Embryophyta</taxon>
        <taxon>Tracheophyta</taxon>
        <taxon>Spermatophyta</taxon>
        <taxon>Magnoliopsida</taxon>
        <taxon>Liliopsida</taxon>
        <taxon>Poales</taxon>
        <taxon>Poaceae</taxon>
        <taxon>PACMAD clade</taxon>
        <taxon>Panicoideae</taxon>
        <taxon>Panicodae</taxon>
        <taxon>Paniceae</taxon>
        <taxon>Panicinae</taxon>
        <taxon>Panicum</taxon>
        <taxon>Panicum sect. Hiantes</taxon>
    </lineage>
</organism>
<keyword evidence="2" id="KW-1185">Reference proteome</keyword>
<evidence type="ECO:0008006" key="3">
    <source>
        <dbReference type="Google" id="ProtNLM"/>
    </source>
</evidence>